<dbReference type="InterPro" id="IPR006449">
    <property type="entry name" value="Squal_synth-like"/>
</dbReference>
<evidence type="ECO:0000256" key="1">
    <source>
        <dbReference type="ARBA" id="ARBA00006251"/>
    </source>
</evidence>
<dbReference type="InterPro" id="IPR033904">
    <property type="entry name" value="Trans_IPPS_HH"/>
</dbReference>
<dbReference type="GO" id="GO:0045338">
    <property type="term" value="P:farnesyl diphosphate metabolic process"/>
    <property type="evidence" value="ECO:0007669"/>
    <property type="project" value="InterPro"/>
</dbReference>
<dbReference type="SFLD" id="SFLDS00005">
    <property type="entry name" value="Isoprenoid_Synthase_Type_I"/>
    <property type="match status" value="1"/>
</dbReference>
<protein>
    <submittedName>
        <fullName evidence="4">PSPP synthase</fullName>
    </submittedName>
</protein>
<comment type="similarity">
    <text evidence="1">Belongs to the phytoene/squalene synthase family.</text>
</comment>
<dbReference type="SFLD" id="SFLDG01018">
    <property type="entry name" value="Squalene/Phytoene_Synthase_Lik"/>
    <property type="match status" value="1"/>
</dbReference>
<dbReference type="NCBIfam" id="TIGR01559">
    <property type="entry name" value="squal_synth"/>
    <property type="match status" value="1"/>
</dbReference>
<dbReference type="Pfam" id="PF00494">
    <property type="entry name" value="SQS_PSY"/>
    <property type="match status" value="1"/>
</dbReference>
<dbReference type="CDD" id="cd00683">
    <property type="entry name" value="Trans_IPPS_HH"/>
    <property type="match status" value="1"/>
</dbReference>
<dbReference type="Gene3D" id="1.10.600.10">
    <property type="entry name" value="Farnesyl Diphosphate Synthase"/>
    <property type="match status" value="1"/>
</dbReference>
<dbReference type="GO" id="GO:0005789">
    <property type="term" value="C:endoplasmic reticulum membrane"/>
    <property type="evidence" value="ECO:0007669"/>
    <property type="project" value="TreeGrafter"/>
</dbReference>
<name>A0A172QBY1_BOTBR</name>
<dbReference type="GO" id="GO:0046872">
    <property type="term" value="F:metal ion binding"/>
    <property type="evidence" value="ECO:0007669"/>
    <property type="project" value="UniProtKB-KW"/>
</dbReference>
<keyword evidence="2" id="KW-0479">Metal-binding</keyword>
<keyword evidence="3" id="KW-0460">Magnesium</keyword>
<proteinExistence type="inferred from homology"/>
<dbReference type="InterPro" id="IPR002060">
    <property type="entry name" value="Squ/phyt_synthse"/>
</dbReference>
<organism evidence="4">
    <name type="scientific">Botryococcus braunii</name>
    <name type="common">Green alga</name>
    <dbReference type="NCBI Taxonomy" id="38881"/>
    <lineage>
        <taxon>Eukaryota</taxon>
        <taxon>Viridiplantae</taxon>
        <taxon>Chlorophyta</taxon>
        <taxon>core chlorophytes</taxon>
        <taxon>Trebouxiophyceae</taxon>
        <taxon>Trebouxiophyceae incertae sedis</taxon>
        <taxon>Elliptochloris clade</taxon>
        <taxon>Botryococcus</taxon>
    </lineage>
</organism>
<evidence type="ECO:0000256" key="2">
    <source>
        <dbReference type="ARBA" id="ARBA00022723"/>
    </source>
</evidence>
<evidence type="ECO:0000313" key="4">
    <source>
        <dbReference type="EMBL" id="AND81096.1"/>
    </source>
</evidence>
<sequence>MSMHQDKGVAKDLLRHPGEFPYLLQLAATTYGTPAAPIPKEPDRAFCYNTLHAVSKGFPRFVHRLPLELQDPICIFYLLLRALDTVEDDMNLPSKVKVDLLREFHEHCKDRNWSMKSDYGIYADLMERFPLVISVLEKLPKPTQEVFVENVKYMGNGMADFIDKEILTVDEYDLYCHYVAGSCGIAVVKVIVQFNLATPEADSMEFSNSLGLLLQKANIITDYNEDINEEPRPRMFWPQEIWANYSEKLADFNEPANLEKAMKCLNHMVTDALRHIEPSLKGMVYFTDGTVFRALALLLVTAFGHLSTLYNNPNVFREKVRQRKGRIARLVMSSRNVPGLFRTCLKLAKNFEARCLEETKNDPSVATTIKRLQSIQATCREGLEKYETPSGLRALCAAPSPTK</sequence>
<dbReference type="InterPro" id="IPR044844">
    <property type="entry name" value="Trans_IPPS_euk-type"/>
</dbReference>
<dbReference type="AlphaFoldDB" id="A0A172QBY1"/>
<dbReference type="PANTHER" id="PTHR11626">
    <property type="entry name" value="FARNESYL-DIPHOSPHATE FARNESYLTRANSFERASE"/>
    <property type="match status" value="1"/>
</dbReference>
<dbReference type="GO" id="GO:0016126">
    <property type="term" value="P:sterol biosynthetic process"/>
    <property type="evidence" value="ECO:0007669"/>
    <property type="project" value="UniProtKB-ARBA"/>
</dbReference>
<dbReference type="FunFam" id="1.10.600.10:FF:000023">
    <property type="entry name" value="Squalene synthase"/>
    <property type="match status" value="1"/>
</dbReference>
<reference evidence="4" key="1">
    <citation type="submission" date="2015-12" db="EMBL/GenBank/DDBJ databases">
        <title>Evolutionary analysis of head-to-head triterpenoid synthase sequences including squalene synthases in green algae.</title>
        <authorList>
            <person name="Moore R.B."/>
            <person name="Knowles G."/>
            <person name="Barnathan M."/>
            <person name="Qin J."/>
            <person name="Li Y."/>
            <person name="Gardner-Stephen P."/>
            <person name="Bueti A."/>
            <person name="Anderson P."/>
            <person name="Ball A.S."/>
        </authorList>
    </citation>
    <scope>NUCLEOTIDE SEQUENCE</scope>
</reference>
<dbReference type="PANTHER" id="PTHR11626:SF2">
    <property type="entry name" value="SQUALENE SYNTHASE"/>
    <property type="match status" value="1"/>
</dbReference>
<dbReference type="SUPFAM" id="SSF48576">
    <property type="entry name" value="Terpenoid synthases"/>
    <property type="match status" value="1"/>
</dbReference>
<dbReference type="EMBL" id="KU248134">
    <property type="protein sequence ID" value="AND81096.1"/>
    <property type="molecule type" value="Genomic_DNA"/>
</dbReference>
<dbReference type="GO" id="GO:0051996">
    <property type="term" value="F:squalene synthase [NAD(P)H] activity"/>
    <property type="evidence" value="ECO:0007669"/>
    <property type="project" value="InterPro"/>
</dbReference>
<evidence type="ECO:0000256" key="3">
    <source>
        <dbReference type="ARBA" id="ARBA00022842"/>
    </source>
</evidence>
<dbReference type="InterPro" id="IPR008949">
    <property type="entry name" value="Isoprenoid_synthase_dom_sf"/>
</dbReference>
<accession>A0A172QBY1</accession>